<gene>
    <name evidence="2" type="ORF">ENI00_05680</name>
</gene>
<feature type="transmembrane region" description="Helical" evidence="1">
    <location>
        <begin position="75"/>
        <end position="95"/>
    </location>
</feature>
<keyword evidence="1" id="KW-0812">Transmembrane</keyword>
<comment type="caution">
    <text evidence="2">The sequence shown here is derived from an EMBL/GenBank/DDBJ whole genome shotgun (WGS) entry which is preliminary data.</text>
</comment>
<keyword evidence="1" id="KW-1133">Transmembrane helix</keyword>
<feature type="transmembrane region" description="Helical" evidence="1">
    <location>
        <begin position="107"/>
        <end position="128"/>
    </location>
</feature>
<dbReference type="EMBL" id="DRGY01000045">
    <property type="protein sequence ID" value="HEA51808.1"/>
    <property type="molecule type" value="Genomic_DNA"/>
</dbReference>
<reference evidence="2" key="1">
    <citation type="journal article" date="2020" name="mSystems">
        <title>Genome- and Community-Level Interaction Insights into Carbon Utilization and Element Cycling Functions of Hydrothermarchaeota in Hydrothermal Sediment.</title>
        <authorList>
            <person name="Zhou Z."/>
            <person name="Liu Y."/>
            <person name="Xu W."/>
            <person name="Pan J."/>
            <person name="Luo Z.H."/>
            <person name="Li M."/>
        </authorList>
    </citation>
    <scope>NUCLEOTIDE SEQUENCE [LARGE SCALE GENOMIC DNA]</scope>
    <source>
        <strain evidence="2">HyVt-357</strain>
    </source>
</reference>
<accession>A0A831VUL8</accession>
<evidence type="ECO:0000256" key="1">
    <source>
        <dbReference type="SAM" id="Phobius"/>
    </source>
</evidence>
<protein>
    <submittedName>
        <fullName evidence="2">Glycosyltransferase family 39 protein</fullName>
    </submittedName>
</protein>
<sequence length="245" mass="27527">LYGSAHNRPKGMIWMFWLWASFPWGVVALVSLALTWFRRRRNGLTGKTLSNPGFRFLLLSALAPMLFFTLAGNTLWTYILPSLPFTAILIGLWASECESYWSSRMRVGLVALVPVLLTAFVGLAVVGWTPIKTEKPLIRYYQGAKDANSSPLIYLDDLPFSARFYSDGMALEVAKSDLHSLQAANSFQRLYVAVPRDWSNDQVTDLSASARKVMEDNRYQLLVIEGLLRDKQPVSDANGVRSNDI</sequence>
<dbReference type="AlphaFoldDB" id="A0A831VUL8"/>
<name>A0A831VUL8_9GAMM</name>
<proteinExistence type="predicted"/>
<evidence type="ECO:0000313" key="2">
    <source>
        <dbReference type="EMBL" id="HEA51808.1"/>
    </source>
</evidence>
<feature type="transmembrane region" description="Helical" evidence="1">
    <location>
        <begin position="49"/>
        <end position="69"/>
    </location>
</feature>
<feature type="transmembrane region" description="Helical" evidence="1">
    <location>
        <begin position="12"/>
        <end position="37"/>
    </location>
</feature>
<feature type="non-terminal residue" evidence="2">
    <location>
        <position position="1"/>
    </location>
</feature>
<dbReference type="Proteomes" id="UP000885748">
    <property type="component" value="Unassembled WGS sequence"/>
</dbReference>
<organism evidence="2">
    <name type="scientific">Marinobacter antarcticus</name>
    <dbReference type="NCBI Taxonomy" id="564117"/>
    <lineage>
        <taxon>Bacteria</taxon>
        <taxon>Pseudomonadati</taxon>
        <taxon>Pseudomonadota</taxon>
        <taxon>Gammaproteobacteria</taxon>
        <taxon>Pseudomonadales</taxon>
        <taxon>Marinobacteraceae</taxon>
        <taxon>Marinobacter</taxon>
    </lineage>
</organism>
<keyword evidence="1" id="KW-0472">Membrane</keyword>